<keyword evidence="3 6" id="KW-1133">Transmembrane helix</keyword>
<dbReference type="GO" id="GO:0016020">
    <property type="term" value="C:membrane"/>
    <property type="evidence" value="ECO:0007669"/>
    <property type="project" value="UniProtKB-SubCell"/>
</dbReference>
<dbReference type="RefSeq" id="WP_085620283.1">
    <property type="nucleotide sequence ID" value="NZ_JBLXAE010000008.1"/>
</dbReference>
<feature type="transmembrane region" description="Helical" evidence="6">
    <location>
        <begin position="95"/>
        <end position="116"/>
    </location>
</feature>
<feature type="domain" description="EamA" evidence="7">
    <location>
        <begin position="11"/>
        <end position="141"/>
    </location>
</feature>
<evidence type="ECO:0000313" key="9">
    <source>
        <dbReference type="Proteomes" id="UP000193396"/>
    </source>
</evidence>
<dbReference type="Proteomes" id="UP000193396">
    <property type="component" value="Unassembled WGS sequence"/>
</dbReference>
<keyword evidence="2 6" id="KW-0812">Transmembrane</keyword>
<evidence type="ECO:0000256" key="2">
    <source>
        <dbReference type="ARBA" id="ARBA00022692"/>
    </source>
</evidence>
<dbReference type="AlphaFoldDB" id="A0A1Y2LA45"/>
<dbReference type="STRING" id="1293890.TALK_16725"/>
<sequence>MTRPGIREFALLFLLALMWGSSFTFIKIGVDAYSPLMVAAGRLAVGALVLWGFALMRKSALPKGRRAWVSIFFIALLGNAAPFFLISYGETHIDAGLAAILMSVVPLTTVVLAHFVTDDEKLSTGKALGVLLGTVGVIVLVGPETLSGLGGGLFYQLAVLIAAVCYAIASLVARNLRNQPRVGSSAMILTFAAGMLAPFSLIVDPPWQMAWDMDGFLSILYLGIFPTGIAMFLILYLIARAGASFVVFNNYLVPAVGVVVSFFVLQEIPQPTSVIALGIILAGIAVSQVRFGRKRAIHNGDDKADRGPGTPTGGADKAK</sequence>
<dbReference type="PANTHER" id="PTHR32322">
    <property type="entry name" value="INNER MEMBRANE TRANSPORTER"/>
    <property type="match status" value="1"/>
</dbReference>
<evidence type="ECO:0000256" key="4">
    <source>
        <dbReference type="ARBA" id="ARBA00023136"/>
    </source>
</evidence>
<comment type="subcellular location">
    <subcellularLocation>
        <location evidence="1">Membrane</location>
        <topology evidence="1">Multi-pass membrane protein</topology>
    </subcellularLocation>
</comment>
<feature type="transmembrane region" description="Helical" evidence="6">
    <location>
        <begin position="185"/>
        <end position="203"/>
    </location>
</feature>
<dbReference type="SUPFAM" id="SSF103481">
    <property type="entry name" value="Multidrug resistance efflux transporter EmrE"/>
    <property type="match status" value="2"/>
</dbReference>
<reference evidence="8 9" key="1">
    <citation type="submission" date="2014-03" db="EMBL/GenBank/DDBJ databases">
        <title>The draft genome sequence of Thalassospira alkalitolerans JCM 18968.</title>
        <authorList>
            <person name="Lai Q."/>
            <person name="Shao Z."/>
        </authorList>
    </citation>
    <scope>NUCLEOTIDE SEQUENCE [LARGE SCALE GENOMIC DNA]</scope>
    <source>
        <strain evidence="8 9">JCM 18968</strain>
    </source>
</reference>
<comment type="caution">
    <text evidence="8">The sequence shown here is derived from an EMBL/GenBank/DDBJ whole genome shotgun (WGS) entry which is preliminary data.</text>
</comment>
<evidence type="ECO:0000256" key="3">
    <source>
        <dbReference type="ARBA" id="ARBA00022989"/>
    </source>
</evidence>
<feature type="domain" description="EamA" evidence="7">
    <location>
        <begin position="156"/>
        <end position="286"/>
    </location>
</feature>
<evidence type="ECO:0000313" key="8">
    <source>
        <dbReference type="EMBL" id="OSQ46240.1"/>
    </source>
</evidence>
<proteinExistence type="predicted"/>
<name>A0A1Y2LA45_9PROT</name>
<feature type="transmembrane region" description="Helical" evidence="6">
    <location>
        <begin position="128"/>
        <end position="147"/>
    </location>
</feature>
<gene>
    <name evidence="8" type="ORF">TALK_16725</name>
</gene>
<accession>A0A1Y2LA45</accession>
<feature type="transmembrane region" description="Helical" evidence="6">
    <location>
        <begin position="245"/>
        <end position="265"/>
    </location>
</feature>
<evidence type="ECO:0000259" key="7">
    <source>
        <dbReference type="Pfam" id="PF00892"/>
    </source>
</evidence>
<dbReference type="EMBL" id="JFKB01000012">
    <property type="protein sequence ID" value="OSQ46240.1"/>
    <property type="molecule type" value="Genomic_DNA"/>
</dbReference>
<feature type="transmembrane region" description="Helical" evidence="6">
    <location>
        <begin position="67"/>
        <end position="89"/>
    </location>
</feature>
<evidence type="ECO:0000256" key="6">
    <source>
        <dbReference type="SAM" id="Phobius"/>
    </source>
</evidence>
<dbReference type="OrthoDB" id="9810556at2"/>
<organism evidence="8 9">
    <name type="scientific">Thalassospira alkalitolerans</name>
    <dbReference type="NCBI Taxonomy" id="1293890"/>
    <lineage>
        <taxon>Bacteria</taxon>
        <taxon>Pseudomonadati</taxon>
        <taxon>Pseudomonadota</taxon>
        <taxon>Alphaproteobacteria</taxon>
        <taxon>Rhodospirillales</taxon>
        <taxon>Thalassospiraceae</taxon>
        <taxon>Thalassospira</taxon>
    </lineage>
</organism>
<keyword evidence="4 6" id="KW-0472">Membrane</keyword>
<feature type="transmembrane region" description="Helical" evidence="6">
    <location>
        <begin position="215"/>
        <end position="238"/>
    </location>
</feature>
<dbReference type="Gene3D" id="1.10.3730.20">
    <property type="match status" value="1"/>
</dbReference>
<evidence type="ECO:0000256" key="5">
    <source>
        <dbReference type="SAM" id="MobiDB-lite"/>
    </source>
</evidence>
<feature type="region of interest" description="Disordered" evidence="5">
    <location>
        <begin position="298"/>
        <end position="319"/>
    </location>
</feature>
<feature type="transmembrane region" description="Helical" evidence="6">
    <location>
        <begin position="271"/>
        <end position="289"/>
    </location>
</feature>
<dbReference type="InterPro" id="IPR050638">
    <property type="entry name" value="AA-Vitamin_Transporters"/>
</dbReference>
<dbReference type="InterPro" id="IPR000620">
    <property type="entry name" value="EamA_dom"/>
</dbReference>
<dbReference type="InterPro" id="IPR037185">
    <property type="entry name" value="EmrE-like"/>
</dbReference>
<feature type="transmembrane region" description="Helical" evidence="6">
    <location>
        <begin position="153"/>
        <end position="173"/>
    </location>
</feature>
<dbReference type="PANTHER" id="PTHR32322:SF9">
    <property type="entry name" value="AMINO-ACID METABOLITE EFFLUX PUMP-RELATED"/>
    <property type="match status" value="1"/>
</dbReference>
<feature type="transmembrane region" description="Helical" evidence="6">
    <location>
        <begin position="34"/>
        <end position="55"/>
    </location>
</feature>
<dbReference type="Pfam" id="PF00892">
    <property type="entry name" value="EamA"/>
    <property type="match status" value="2"/>
</dbReference>
<evidence type="ECO:0000256" key="1">
    <source>
        <dbReference type="ARBA" id="ARBA00004141"/>
    </source>
</evidence>
<protein>
    <submittedName>
        <fullName evidence="8">Transporter</fullName>
    </submittedName>
</protein>
<keyword evidence="9" id="KW-1185">Reference proteome</keyword>